<feature type="signal peptide" evidence="2">
    <location>
        <begin position="1"/>
        <end position="19"/>
    </location>
</feature>
<keyword evidence="4" id="KW-1185">Reference proteome</keyword>
<keyword evidence="2" id="KW-0732">Signal</keyword>
<dbReference type="Proteomes" id="UP001209317">
    <property type="component" value="Unassembled WGS sequence"/>
</dbReference>
<proteinExistence type="predicted"/>
<feature type="region of interest" description="Disordered" evidence="1">
    <location>
        <begin position="205"/>
        <end position="228"/>
    </location>
</feature>
<dbReference type="EMBL" id="JAOTPL010000001">
    <property type="protein sequence ID" value="MCU7693000.1"/>
    <property type="molecule type" value="Genomic_DNA"/>
</dbReference>
<dbReference type="AlphaFoldDB" id="A0AAE3LNZ8"/>
<gene>
    <name evidence="3" type="ORF">OD355_00560</name>
</gene>
<evidence type="ECO:0000256" key="1">
    <source>
        <dbReference type="SAM" id="MobiDB-lite"/>
    </source>
</evidence>
<dbReference type="RefSeq" id="WP_263036488.1">
    <property type="nucleotide sequence ID" value="NZ_JAOTPL010000001.1"/>
</dbReference>
<name>A0AAE3LNZ8_9BACT</name>
<reference evidence="3" key="1">
    <citation type="submission" date="2022-10" db="EMBL/GenBank/DDBJ databases">
        <authorList>
            <person name="Kim H.S."/>
            <person name="Kim J.-S."/>
            <person name="Suh M.K."/>
            <person name="Eom M.K."/>
            <person name="Lee J.-S."/>
        </authorList>
    </citation>
    <scope>NUCLEOTIDE SEQUENCE</scope>
    <source>
        <strain evidence="3">LIP-5</strain>
    </source>
</reference>
<feature type="chain" id="PRO_5041976011" evidence="2">
    <location>
        <begin position="20"/>
        <end position="289"/>
    </location>
</feature>
<comment type="caution">
    <text evidence="3">The sequence shown here is derived from an EMBL/GenBank/DDBJ whole genome shotgun (WGS) entry which is preliminary data.</text>
</comment>
<organism evidence="3 4">
    <name type="scientific">Haoranjiania flava</name>
    <dbReference type="NCBI Taxonomy" id="1856322"/>
    <lineage>
        <taxon>Bacteria</taxon>
        <taxon>Pseudomonadati</taxon>
        <taxon>Bacteroidota</taxon>
        <taxon>Chitinophagia</taxon>
        <taxon>Chitinophagales</taxon>
        <taxon>Chitinophagaceae</taxon>
        <taxon>Haoranjiania</taxon>
    </lineage>
</organism>
<evidence type="ECO:0000256" key="2">
    <source>
        <dbReference type="SAM" id="SignalP"/>
    </source>
</evidence>
<accession>A0AAE3LNZ8</accession>
<protein>
    <submittedName>
        <fullName evidence="3">Uncharacterized protein</fullName>
    </submittedName>
</protein>
<feature type="compositionally biased region" description="Low complexity" evidence="1">
    <location>
        <begin position="211"/>
        <end position="228"/>
    </location>
</feature>
<sequence>MKYALLFLLCLPTQLPAQQADTLHKGIASVEDAGKRANLTVGTVVANNISYYGQVAVQPMPYAAVAGSLTFPSGLYFTSMAYKILNSAIDTAIISASNFGVGYGYSFTENFSGDIGYNYTVYPKNSPFLQASTPHSLSATLAYEHWLTSALTGDYNFGNGHDFFVTLANSKELNLGSISDRDIVYFTPEINMTAGTQEFYRTYKKNNSNRGKGQAKGQGQNQPNPNAGMQTISTKNFGLISYNFKLPLSYNRNSYLLELAYQLSVLNNNFIETDKNGHSFFTFSFYYQF</sequence>
<evidence type="ECO:0000313" key="3">
    <source>
        <dbReference type="EMBL" id="MCU7693000.1"/>
    </source>
</evidence>
<evidence type="ECO:0000313" key="4">
    <source>
        <dbReference type="Proteomes" id="UP001209317"/>
    </source>
</evidence>